<reference evidence="2" key="1">
    <citation type="journal article" date="2021" name="PeerJ">
        <title>Extensive microbial diversity within the chicken gut microbiome revealed by metagenomics and culture.</title>
        <authorList>
            <person name="Gilroy R."/>
            <person name="Ravi A."/>
            <person name="Getino M."/>
            <person name="Pursley I."/>
            <person name="Horton D.L."/>
            <person name="Alikhan N.F."/>
            <person name="Baker D."/>
            <person name="Gharbi K."/>
            <person name="Hall N."/>
            <person name="Watson M."/>
            <person name="Adriaenssens E.M."/>
            <person name="Foster-Nyarko E."/>
            <person name="Jarju S."/>
            <person name="Secka A."/>
            <person name="Antonio M."/>
            <person name="Oren A."/>
            <person name="Chaudhuri R.R."/>
            <person name="La Ragione R."/>
            <person name="Hildebrand F."/>
            <person name="Pallen M.J."/>
        </authorList>
    </citation>
    <scope>NUCLEOTIDE SEQUENCE</scope>
    <source>
        <strain evidence="2">B5_2728</strain>
    </source>
</reference>
<evidence type="ECO:0000313" key="2">
    <source>
        <dbReference type="EMBL" id="MBU3805545.1"/>
    </source>
</evidence>
<protein>
    <submittedName>
        <fullName evidence="2">PH domain-containing protein</fullName>
    </submittedName>
</protein>
<proteinExistence type="predicted"/>
<dbReference type="CDD" id="cd13225">
    <property type="entry name" value="PH-like_bacteria"/>
    <property type="match status" value="1"/>
</dbReference>
<dbReference type="EMBL" id="JAHLFP010000008">
    <property type="protein sequence ID" value="MBU3805545.1"/>
    <property type="molecule type" value="Genomic_DNA"/>
</dbReference>
<dbReference type="PANTHER" id="PTHR35796">
    <property type="entry name" value="HYPOTHETICAL CYTOSOLIC PROTEIN"/>
    <property type="match status" value="1"/>
</dbReference>
<dbReference type="PANTHER" id="PTHR35796:SF3">
    <property type="entry name" value="BHLH DOMAIN-CONTAINING PROTEIN"/>
    <property type="match status" value="1"/>
</dbReference>
<dbReference type="Proteomes" id="UP000713596">
    <property type="component" value="Unassembled WGS sequence"/>
</dbReference>
<name>A0A948T136_9FIRM</name>
<comment type="caution">
    <text evidence="2">The sequence shown here is derived from an EMBL/GenBank/DDBJ whole genome shotgun (WGS) entry which is preliminary data.</text>
</comment>
<feature type="domain" description="Bacterial Pleckstrin homology" evidence="1">
    <location>
        <begin position="7"/>
        <end position="123"/>
    </location>
</feature>
<dbReference type="InterPro" id="IPR012544">
    <property type="entry name" value="PHb"/>
</dbReference>
<evidence type="ECO:0000313" key="3">
    <source>
        <dbReference type="Proteomes" id="UP000713596"/>
    </source>
</evidence>
<accession>A0A948T136</accession>
<dbReference type="SUPFAM" id="SSF50729">
    <property type="entry name" value="PH domain-like"/>
    <property type="match status" value="1"/>
</dbReference>
<dbReference type="Pfam" id="PF08000">
    <property type="entry name" value="bPH_1"/>
    <property type="match status" value="1"/>
</dbReference>
<dbReference type="InterPro" id="IPR037063">
    <property type="entry name" value="PHb_sf"/>
</dbReference>
<sequence length="124" mass="13533">MIDFKNAAYLKLSPTSPSTYSKAVDPMLIAGEEVVACFQAIRDGVVFTNKRIIAINVQGITGKKVDCTSLPYSKVQSYSIETAGTFDLDSELDVWFSGLGSVRFEFVREVNVAKLSTLISQAVL</sequence>
<gene>
    <name evidence="2" type="ORF">H9882_01375</name>
</gene>
<reference evidence="2" key="2">
    <citation type="submission" date="2021-04" db="EMBL/GenBank/DDBJ databases">
        <authorList>
            <person name="Gilroy R."/>
        </authorList>
    </citation>
    <scope>NUCLEOTIDE SEQUENCE</scope>
    <source>
        <strain evidence="2">B5_2728</strain>
    </source>
</reference>
<evidence type="ECO:0000259" key="1">
    <source>
        <dbReference type="Pfam" id="PF08000"/>
    </source>
</evidence>
<organism evidence="2 3">
    <name type="scientific">Candidatus Allofournierella pullistercoris</name>
    <dbReference type="NCBI Taxonomy" id="2838597"/>
    <lineage>
        <taxon>Bacteria</taxon>
        <taxon>Bacillati</taxon>
        <taxon>Bacillota</taxon>
        <taxon>Clostridia</taxon>
        <taxon>Eubacteriales</taxon>
        <taxon>Oscillospiraceae</taxon>
        <taxon>Allofournierella</taxon>
    </lineage>
</organism>
<dbReference type="Gene3D" id="2.30.29.50">
    <property type="entry name" value="Bacterial Pleckstrin homology domain"/>
    <property type="match status" value="1"/>
</dbReference>
<dbReference type="AlphaFoldDB" id="A0A948T136"/>